<gene>
    <name evidence="3" type="ORF">ACFPOC_18200</name>
</gene>
<evidence type="ECO:0000259" key="2">
    <source>
        <dbReference type="Pfam" id="PF13449"/>
    </source>
</evidence>
<dbReference type="RefSeq" id="WP_342454227.1">
    <property type="nucleotide sequence ID" value="NZ_JAGGJP010000034.1"/>
</dbReference>
<proteinExistence type="predicted"/>
<dbReference type="InterPro" id="IPR027372">
    <property type="entry name" value="Phytase-like_dom"/>
</dbReference>
<protein>
    <submittedName>
        <fullName evidence="3">Esterase-like activity of phytase family protein</fullName>
    </submittedName>
</protein>
<feature type="domain" description="Phytase-like" evidence="2">
    <location>
        <begin position="45"/>
        <end position="277"/>
    </location>
</feature>
<sequence length="292" mass="31402">MARTILALALAAGGVAAGAFLPATGSSRDLATPVGVYVWHETWAGFGGFSALELAPDGLAFTALSDRAILVRGHLVRDASGRVTGIDMEERLLLVDRAQRRLRGTRADSEGLAIGPDGATWISMEGVARIRREDAPPSLVPDNPDFARMRHNAALEALAVDAAGTIYTLPELPFAGEDSVPVYRLRDGAWDVPFHLPVRDGFAITGADIGPDGRLYLLERNFTGLGFRSRLRRVGLDGQGEATLLTTATGVHDNLEGVAVWADGDGLRATLISDDNHQFFQRTEFVDYRLPD</sequence>
<dbReference type="SUPFAM" id="SSF101898">
    <property type="entry name" value="NHL repeat"/>
    <property type="match status" value="1"/>
</dbReference>
<comment type="caution">
    <text evidence="3">The sequence shown here is derived from an EMBL/GenBank/DDBJ whole genome shotgun (WGS) entry which is preliminary data.</text>
</comment>
<accession>A0ABW0SH55</accession>
<keyword evidence="1" id="KW-0732">Signal</keyword>
<dbReference type="Pfam" id="PF13449">
    <property type="entry name" value="Phytase-like"/>
    <property type="match status" value="1"/>
</dbReference>
<name>A0ABW0SH55_9RHOB</name>
<evidence type="ECO:0000256" key="1">
    <source>
        <dbReference type="SAM" id="SignalP"/>
    </source>
</evidence>
<dbReference type="Proteomes" id="UP001596056">
    <property type="component" value="Unassembled WGS sequence"/>
</dbReference>
<dbReference type="PIRSF" id="PIRSF031900">
    <property type="entry name" value="UCP031900"/>
    <property type="match status" value="1"/>
</dbReference>
<keyword evidence="4" id="KW-1185">Reference proteome</keyword>
<evidence type="ECO:0000313" key="4">
    <source>
        <dbReference type="Proteomes" id="UP001596056"/>
    </source>
</evidence>
<feature type="chain" id="PRO_5046478457" evidence="1">
    <location>
        <begin position="20"/>
        <end position="292"/>
    </location>
</feature>
<reference evidence="4" key="1">
    <citation type="journal article" date="2019" name="Int. J. Syst. Evol. Microbiol.">
        <title>The Global Catalogue of Microorganisms (GCM) 10K type strain sequencing project: providing services to taxonomists for standard genome sequencing and annotation.</title>
        <authorList>
            <consortium name="The Broad Institute Genomics Platform"/>
            <consortium name="The Broad Institute Genome Sequencing Center for Infectious Disease"/>
            <person name="Wu L."/>
            <person name="Ma J."/>
        </authorList>
    </citation>
    <scope>NUCLEOTIDE SEQUENCE [LARGE SCALE GENOMIC DNA]</scope>
    <source>
        <strain evidence="4">KACC 11588</strain>
    </source>
</reference>
<evidence type="ECO:0000313" key="3">
    <source>
        <dbReference type="EMBL" id="MFC5568338.1"/>
    </source>
</evidence>
<dbReference type="EMBL" id="JBHSNA010000037">
    <property type="protein sequence ID" value="MFC5568338.1"/>
    <property type="molecule type" value="Genomic_DNA"/>
</dbReference>
<dbReference type="InterPro" id="IPR014567">
    <property type="entry name" value="UCP031900"/>
</dbReference>
<organism evidence="3 4">
    <name type="scientific">Rubellimicrobium aerolatum</name>
    <dbReference type="NCBI Taxonomy" id="490979"/>
    <lineage>
        <taxon>Bacteria</taxon>
        <taxon>Pseudomonadati</taxon>
        <taxon>Pseudomonadota</taxon>
        <taxon>Alphaproteobacteria</taxon>
        <taxon>Rhodobacterales</taxon>
        <taxon>Roseobacteraceae</taxon>
        <taxon>Rubellimicrobium</taxon>
    </lineage>
</organism>
<feature type="signal peptide" evidence="1">
    <location>
        <begin position="1"/>
        <end position="19"/>
    </location>
</feature>